<sequence>MKTVNRLPEYVLIVDDSDVQRSFIVDQCIALGIPRILQAEDGCDALAQLKASPAIEVIVLDLEMPGMDGVEALHEMARLGLNPAVILASARDSVLLNVVENMGRSLGLHLLGALQKPITQEQLLTSLSRFSAVEPCTERQAAPVPGPRVDEHEIQRALQEKEFVAYFQPKVSLLDGTLTGVEALIRWQHPTHGLLTPDRFIGLIECSRHMAETTLQMLDLALRHCRGWHEAGLPLSCSINVSADTLADTRLAEAIIARVASSGIAPRFVILEITESAIMTDLSTTLGTLARLRLKGFGLSVDDYGTGFSCMLQLSRVPCSELKIDRAFVNGASQKLHLRVLLESALDIARKLDLRVVAEGVESRDDWELLCQLGCTEAQGYFIAKPMPGDALPAWWRANQERLQAMVGIAV</sequence>
<dbReference type="EMBL" id="JAELYA010000002">
    <property type="protein sequence ID" value="MBO3274781.1"/>
    <property type="molecule type" value="Genomic_DNA"/>
</dbReference>
<evidence type="ECO:0000259" key="2">
    <source>
        <dbReference type="PROSITE" id="PS50110"/>
    </source>
</evidence>
<dbReference type="InterPro" id="IPR011006">
    <property type="entry name" value="CheY-like_superfamily"/>
</dbReference>
<dbReference type="Proteomes" id="UP000669060">
    <property type="component" value="Unassembled WGS sequence"/>
</dbReference>
<dbReference type="RefSeq" id="WP_208312634.1">
    <property type="nucleotide sequence ID" value="NZ_JAELYA010000002.1"/>
</dbReference>
<proteinExistence type="predicted"/>
<feature type="modified residue" description="4-aspartylphosphate" evidence="1">
    <location>
        <position position="61"/>
    </location>
</feature>
<dbReference type="InterPro" id="IPR001789">
    <property type="entry name" value="Sig_transdc_resp-reg_receiver"/>
</dbReference>
<feature type="domain" description="EAL" evidence="3">
    <location>
        <begin position="147"/>
        <end position="400"/>
    </location>
</feature>
<dbReference type="CDD" id="cd01948">
    <property type="entry name" value="EAL"/>
    <property type="match status" value="1"/>
</dbReference>
<dbReference type="SMART" id="SM00052">
    <property type="entry name" value="EAL"/>
    <property type="match status" value="1"/>
</dbReference>
<keyword evidence="1" id="KW-0597">Phosphoprotein</keyword>
<evidence type="ECO:0000313" key="5">
    <source>
        <dbReference type="Proteomes" id="UP000669060"/>
    </source>
</evidence>
<protein>
    <submittedName>
        <fullName evidence="4">EAL domain-containing response regulator</fullName>
    </submittedName>
</protein>
<keyword evidence="5" id="KW-1185">Reference proteome</keyword>
<dbReference type="InterPro" id="IPR001633">
    <property type="entry name" value="EAL_dom"/>
</dbReference>
<gene>
    <name evidence="4" type="ORF">JFY56_06070</name>
</gene>
<dbReference type="InterPro" id="IPR050706">
    <property type="entry name" value="Cyclic-di-GMP_PDE-like"/>
</dbReference>
<evidence type="ECO:0000313" key="4">
    <source>
        <dbReference type="EMBL" id="MBO3274781.1"/>
    </source>
</evidence>
<name>A0ABS3TM96_9PSED</name>
<dbReference type="SUPFAM" id="SSF141868">
    <property type="entry name" value="EAL domain-like"/>
    <property type="match status" value="1"/>
</dbReference>
<organism evidence="4 5">
    <name type="scientific">Pseudomonas schmalbachii</name>
    <dbReference type="NCBI Taxonomy" id="2816993"/>
    <lineage>
        <taxon>Bacteria</taxon>
        <taxon>Pseudomonadati</taxon>
        <taxon>Pseudomonadota</taxon>
        <taxon>Gammaproteobacteria</taxon>
        <taxon>Pseudomonadales</taxon>
        <taxon>Pseudomonadaceae</taxon>
        <taxon>Pseudomonas</taxon>
    </lineage>
</organism>
<dbReference type="InterPro" id="IPR035919">
    <property type="entry name" value="EAL_sf"/>
</dbReference>
<dbReference type="SMART" id="SM00448">
    <property type="entry name" value="REC"/>
    <property type="match status" value="1"/>
</dbReference>
<dbReference type="SUPFAM" id="SSF52172">
    <property type="entry name" value="CheY-like"/>
    <property type="match status" value="1"/>
</dbReference>
<feature type="domain" description="Response regulatory" evidence="2">
    <location>
        <begin position="10"/>
        <end position="131"/>
    </location>
</feature>
<dbReference type="PROSITE" id="PS50110">
    <property type="entry name" value="RESPONSE_REGULATORY"/>
    <property type="match status" value="1"/>
</dbReference>
<evidence type="ECO:0000256" key="1">
    <source>
        <dbReference type="PROSITE-ProRule" id="PRU00169"/>
    </source>
</evidence>
<dbReference type="PANTHER" id="PTHR33121">
    <property type="entry name" value="CYCLIC DI-GMP PHOSPHODIESTERASE PDEF"/>
    <property type="match status" value="1"/>
</dbReference>
<dbReference type="Gene3D" id="3.20.20.450">
    <property type="entry name" value="EAL domain"/>
    <property type="match status" value="1"/>
</dbReference>
<dbReference type="Gene3D" id="3.40.50.2300">
    <property type="match status" value="1"/>
</dbReference>
<comment type="caution">
    <text evidence="4">The sequence shown here is derived from an EMBL/GenBank/DDBJ whole genome shotgun (WGS) entry which is preliminary data.</text>
</comment>
<dbReference type="PANTHER" id="PTHR33121:SF79">
    <property type="entry name" value="CYCLIC DI-GMP PHOSPHODIESTERASE PDED-RELATED"/>
    <property type="match status" value="1"/>
</dbReference>
<accession>A0ABS3TM96</accession>
<evidence type="ECO:0000259" key="3">
    <source>
        <dbReference type="PROSITE" id="PS50883"/>
    </source>
</evidence>
<dbReference type="PROSITE" id="PS50883">
    <property type="entry name" value="EAL"/>
    <property type="match status" value="1"/>
</dbReference>
<dbReference type="Pfam" id="PF00563">
    <property type="entry name" value="EAL"/>
    <property type="match status" value="1"/>
</dbReference>
<dbReference type="Pfam" id="PF00072">
    <property type="entry name" value="Response_reg"/>
    <property type="match status" value="1"/>
</dbReference>
<reference evidence="4 5" key="1">
    <citation type="submission" date="2020-12" db="EMBL/GenBank/DDBJ databases">
        <title>Pseudomonas schmalbachii sp. nov. isolated from millipede gut.</title>
        <authorList>
            <person name="Shelomi M."/>
        </authorList>
    </citation>
    <scope>NUCLEOTIDE SEQUENCE [LARGE SCALE GENOMIC DNA]</scope>
    <source>
        <strain evidence="4 5">Milli4</strain>
    </source>
</reference>